<evidence type="ECO:0000313" key="6">
    <source>
        <dbReference type="EMBL" id="ABG10449.1"/>
    </source>
</evidence>
<feature type="region of interest" description="Disordered" evidence="4">
    <location>
        <begin position="1"/>
        <end position="20"/>
    </location>
</feature>
<dbReference type="SMART" id="SM00342">
    <property type="entry name" value="HTH_ARAC"/>
    <property type="match status" value="1"/>
</dbReference>
<dbReference type="GO" id="GO:0043565">
    <property type="term" value="F:sequence-specific DNA binding"/>
    <property type="evidence" value="ECO:0007669"/>
    <property type="project" value="InterPro"/>
</dbReference>
<dbReference type="InterPro" id="IPR009057">
    <property type="entry name" value="Homeodomain-like_sf"/>
</dbReference>
<dbReference type="KEGG" id="mmc:Mmcs_4344"/>
<dbReference type="InterPro" id="IPR018060">
    <property type="entry name" value="HTH_AraC"/>
</dbReference>
<organism evidence="6">
    <name type="scientific">Mycobacterium sp. (strain MCS)</name>
    <dbReference type="NCBI Taxonomy" id="164756"/>
    <lineage>
        <taxon>Bacteria</taxon>
        <taxon>Bacillati</taxon>
        <taxon>Actinomycetota</taxon>
        <taxon>Actinomycetes</taxon>
        <taxon>Mycobacteriales</taxon>
        <taxon>Mycobacteriaceae</taxon>
        <taxon>Mycobacterium</taxon>
    </lineage>
</organism>
<dbReference type="InterPro" id="IPR018062">
    <property type="entry name" value="HTH_AraC-typ_CS"/>
</dbReference>
<name>A0A5Q5BPZ5_MYCSS</name>
<evidence type="ECO:0000256" key="4">
    <source>
        <dbReference type="SAM" id="MobiDB-lite"/>
    </source>
</evidence>
<dbReference type="Pfam" id="PF12833">
    <property type="entry name" value="HTH_18"/>
    <property type="match status" value="1"/>
</dbReference>
<dbReference type="PROSITE" id="PS00041">
    <property type="entry name" value="HTH_ARAC_FAMILY_1"/>
    <property type="match status" value="1"/>
</dbReference>
<evidence type="ECO:0000256" key="3">
    <source>
        <dbReference type="ARBA" id="ARBA00023163"/>
    </source>
</evidence>
<keyword evidence="1" id="KW-0805">Transcription regulation</keyword>
<sequence length="348" mass="37252">MSTNPGVQPQPRTASPAEVPPIARHLDSLGVLARTQVKIIDSDEAAAFLDDAYGSRLRLSRLANPTGGPVLTYSRHDAGSFTIDDMAMAGGFTASPDPLHKVLAVWANRGRIAGRCAGIGGLARAGEVALMAQPDLPHDAEAEDVALTTVLLDPALVASLATGVPEAEASPIRFSLFQPVDDSARQLWQQTVHYVKECVLADEALATPLVLGHAARLLAAVTLAAFPSASTVASTAHDRDAKPVLLQRAIGFIEENLANDIALADIAAAVHVSPRAVQYMFRRHLETTPLQYLRRSRLHHAHMDLLAADPARETVTRIAAQWGFAHTGRFAVMYREAYGQSPHTTLRG</sequence>
<dbReference type="EMBL" id="CP000384">
    <property type="protein sequence ID" value="ABG10449.1"/>
    <property type="molecule type" value="Genomic_DNA"/>
</dbReference>
<gene>
    <name evidence="6" type="ordered locus">Mmcs_4344</name>
</gene>
<feature type="compositionally biased region" description="Polar residues" evidence="4">
    <location>
        <begin position="1"/>
        <end position="13"/>
    </location>
</feature>
<dbReference type="SUPFAM" id="SSF46689">
    <property type="entry name" value="Homeodomain-like"/>
    <property type="match status" value="1"/>
</dbReference>
<keyword evidence="3" id="KW-0804">Transcription</keyword>
<dbReference type="GO" id="GO:0003700">
    <property type="term" value="F:DNA-binding transcription factor activity"/>
    <property type="evidence" value="ECO:0007669"/>
    <property type="project" value="InterPro"/>
</dbReference>
<dbReference type="InterPro" id="IPR050204">
    <property type="entry name" value="AraC_XylS_family_regulators"/>
</dbReference>
<dbReference type="PANTHER" id="PTHR46796:SF12">
    <property type="entry name" value="HTH-TYPE DNA-BINDING TRANSCRIPTIONAL ACTIVATOR EUTR"/>
    <property type="match status" value="1"/>
</dbReference>
<reference evidence="6" key="1">
    <citation type="submission" date="2006-06" db="EMBL/GenBank/DDBJ databases">
        <title>Complete sequence of chromosome of Mycobacterium sp. MCS.</title>
        <authorList>
            <consortium name="US DOE Joint Genome Institute"/>
            <person name="Copeland A."/>
            <person name="Lucas S."/>
            <person name="Lapidus A."/>
            <person name="Barry K."/>
            <person name="Detter J.C."/>
            <person name="Glavina del Rio T."/>
            <person name="Hammon N."/>
            <person name="Israni S."/>
            <person name="Dalin E."/>
            <person name="Tice H."/>
            <person name="Pitluck S."/>
            <person name="Martinez M."/>
            <person name="Schmutz J."/>
            <person name="Larimer F."/>
            <person name="Land M."/>
            <person name="Hauser L."/>
            <person name="Kyrpides N."/>
            <person name="Kim E."/>
            <person name="Miller C.D."/>
            <person name="Hughes J.E."/>
            <person name="Anderson A.J."/>
            <person name="Sims R.C."/>
            <person name="Richardson P."/>
        </authorList>
    </citation>
    <scope>NUCLEOTIDE SEQUENCE [LARGE SCALE GENOMIC DNA]</scope>
    <source>
        <strain evidence="6">MCS</strain>
    </source>
</reference>
<proteinExistence type="predicted"/>
<evidence type="ECO:0000256" key="2">
    <source>
        <dbReference type="ARBA" id="ARBA00023125"/>
    </source>
</evidence>
<dbReference type="PROSITE" id="PS01124">
    <property type="entry name" value="HTH_ARAC_FAMILY_2"/>
    <property type="match status" value="1"/>
</dbReference>
<protein>
    <submittedName>
        <fullName evidence="6">Transcriptional regulator, AraC family</fullName>
    </submittedName>
</protein>
<evidence type="ECO:0000256" key="1">
    <source>
        <dbReference type="ARBA" id="ARBA00023015"/>
    </source>
</evidence>
<accession>A0A5Q5BPZ5</accession>
<dbReference type="Gene3D" id="1.10.10.60">
    <property type="entry name" value="Homeodomain-like"/>
    <property type="match status" value="1"/>
</dbReference>
<evidence type="ECO:0000259" key="5">
    <source>
        <dbReference type="PROSITE" id="PS01124"/>
    </source>
</evidence>
<dbReference type="AlphaFoldDB" id="A0A5Q5BPZ5"/>
<feature type="domain" description="HTH araC/xylS-type" evidence="5">
    <location>
        <begin position="247"/>
        <end position="348"/>
    </location>
</feature>
<keyword evidence="2" id="KW-0238">DNA-binding</keyword>
<dbReference type="PANTHER" id="PTHR46796">
    <property type="entry name" value="HTH-TYPE TRANSCRIPTIONAL ACTIVATOR RHAS-RELATED"/>
    <property type="match status" value="1"/>
</dbReference>